<evidence type="ECO:0000313" key="3">
    <source>
        <dbReference type="EMBL" id="WDE12044.1"/>
    </source>
</evidence>
<dbReference type="EMBL" id="CP059693">
    <property type="protein sequence ID" value="WDE12044.1"/>
    <property type="molecule type" value="Genomic_DNA"/>
</dbReference>
<proteinExistence type="inferred from homology"/>
<name>A0ABY7VEE3_9GAMM</name>
<dbReference type="RefSeq" id="WP_274052287.1">
    <property type="nucleotide sequence ID" value="NZ_CP059693.1"/>
</dbReference>
<evidence type="ECO:0000313" key="4">
    <source>
        <dbReference type="Proteomes" id="UP001215231"/>
    </source>
</evidence>
<keyword evidence="2" id="KW-0732">Signal</keyword>
<feature type="signal peptide" evidence="2">
    <location>
        <begin position="1"/>
        <end position="22"/>
    </location>
</feature>
<feature type="chain" id="PRO_5047155563" evidence="2">
    <location>
        <begin position="23"/>
        <end position="435"/>
    </location>
</feature>
<dbReference type="InterPro" id="IPR003423">
    <property type="entry name" value="OMP_efflux"/>
</dbReference>
<gene>
    <name evidence="3" type="ORF">H3N35_00690</name>
</gene>
<dbReference type="Gene3D" id="1.20.1600.10">
    <property type="entry name" value="Outer membrane efflux proteins (OEP)"/>
    <property type="match status" value="1"/>
</dbReference>
<reference evidence="3 4" key="1">
    <citation type="journal article" date="2022" name="Mar. Drugs">
        <title>Bioassay-Guided Fractionation Leads to the Detection of Cholic Acid Generated by the Rare Thalassomonas sp.</title>
        <authorList>
            <person name="Pheiffer F."/>
            <person name="Schneider Y.K."/>
            <person name="Hansen E.H."/>
            <person name="Andersen J.H."/>
            <person name="Isaksson J."/>
            <person name="Busche T."/>
            <person name="R C."/>
            <person name="Kalinowski J."/>
            <person name="Zyl L.V."/>
            <person name="Trindade M."/>
        </authorList>
    </citation>
    <scope>NUCLEOTIDE SEQUENCE [LARGE SCALE GENOMIC DNA]</scope>
    <source>
        <strain evidence="3 4">A5K-61T</strain>
    </source>
</reference>
<dbReference type="SUPFAM" id="SSF56954">
    <property type="entry name" value="Outer membrane efflux proteins (OEP)"/>
    <property type="match status" value="1"/>
</dbReference>
<evidence type="ECO:0000256" key="2">
    <source>
        <dbReference type="SAM" id="SignalP"/>
    </source>
</evidence>
<accession>A0ABY7VEE3</accession>
<dbReference type="Pfam" id="PF02321">
    <property type="entry name" value="OEP"/>
    <property type="match status" value="1"/>
</dbReference>
<keyword evidence="4" id="KW-1185">Reference proteome</keyword>
<organism evidence="3 4">
    <name type="scientific">Thalassomonas haliotis</name>
    <dbReference type="NCBI Taxonomy" id="485448"/>
    <lineage>
        <taxon>Bacteria</taxon>
        <taxon>Pseudomonadati</taxon>
        <taxon>Pseudomonadota</taxon>
        <taxon>Gammaproteobacteria</taxon>
        <taxon>Alteromonadales</taxon>
        <taxon>Colwelliaceae</taxon>
        <taxon>Thalassomonas</taxon>
    </lineage>
</organism>
<evidence type="ECO:0000256" key="1">
    <source>
        <dbReference type="ARBA" id="ARBA00007613"/>
    </source>
</evidence>
<protein>
    <submittedName>
        <fullName evidence="3">TolC family protein</fullName>
    </submittedName>
</protein>
<dbReference type="Proteomes" id="UP001215231">
    <property type="component" value="Chromosome"/>
</dbReference>
<comment type="similarity">
    <text evidence="1">Belongs to the outer membrane factor (OMF) (TC 1.B.17) family.</text>
</comment>
<sequence>MKFHKKTALALLLAGALLPAYAGSAAALANSNAQVVSESGNSGQSQVSWGLWLQQQIGQHPDIIAAKAAVNARLSMADGKDKSLYNPELATEFEQEGADDNFTLGINQTIDWWDKRSRRMKQGEYDRLAAHQEYKQLLQEKTAEVLQSLVQWQSVNSLAELARSQEAQLNTLLSLVEQRQESGDLSLVDAELAYLSLSQKLNSTAQAQAQLQQVEAELRQLLPGWSAGSGQIPASLWSLADVNGQVNLDKHPAILAAKARWQVLKQQADIARLATRADPSFGLRAGKSGGDDVVALSFSMPLNINNDFSDQARAANQEAAAMEALYRSVIRKQQFSLQASQAVFLEYEKKYRRWLDVMQGRAERTSRLLAALWQSGDLSTSQYLLALQQRSEGLQAGIELRTAYQGAKIDWLLQTGEIDLVIRQLAAVSPLSPNK</sequence>